<feature type="compositionally biased region" description="Low complexity" evidence="2">
    <location>
        <begin position="954"/>
        <end position="970"/>
    </location>
</feature>
<feature type="compositionally biased region" description="Gly residues" evidence="2">
    <location>
        <begin position="982"/>
        <end position="998"/>
    </location>
</feature>
<feature type="compositionally biased region" description="Gly residues" evidence="2">
    <location>
        <begin position="880"/>
        <end position="894"/>
    </location>
</feature>
<feature type="compositionally biased region" description="Low complexity" evidence="2">
    <location>
        <begin position="933"/>
        <end position="947"/>
    </location>
</feature>
<feature type="compositionally biased region" description="Basic and acidic residues" evidence="2">
    <location>
        <begin position="663"/>
        <end position="686"/>
    </location>
</feature>
<feature type="coiled-coil region" evidence="1">
    <location>
        <begin position="535"/>
        <end position="618"/>
    </location>
</feature>
<evidence type="ECO:0000313" key="3">
    <source>
        <dbReference type="EMBL" id="CEM55823.1"/>
    </source>
</evidence>
<feature type="compositionally biased region" description="Gly residues" evidence="2">
    <location>
        <begin position="116"/>
        <end position="128"/>
    </location>
</feature>
<feature type="compositionally biased region" description="Basic and acidic residues" evidence="2">
    <location>
        <begin position="362"/>
        <end position="372"/>
    </location>
</feature>
<feature type="region of interest" description="Disordered" evidence="2">
    <location>
        <begin position="790"/>
        <end position="1014"/>
    </location>
</feature>
<feature type="compositionally biased region" description="Acidic residues" evidence="2">
    <location>
        <begin position="296"/>
        <end position="336"/>
    </location>
</feature>
<feature type="coiled-coil region" evidence="1">
    <location>
        <begin position="1018"/>
        <end position="1077"/>
    </location>
</feature>
<evidence type="ECO:0008006" key="4">
    <source>
        <dbReference type="Google" id="ProtNLM"/>
    </source>
</evidence>
<reference evidence="3" key="1">
    <citation type="submission" date="2014-11" db="EMBL/GenBank/DDBJ databases">
        <authorList>
            <person name="Otto D Thomas"/>
            <person name="Naeem Raeece"/>
        </authorList>
    </citation>
    <scope>NUCLEOTIDE SEQUENCE</scope>
</reference>
<proteinExistence type="predicted"/>
<feature type="region of interest" description="Disordered" evidence="2">
    <location>
        <begin position="646"/>
        <end position="686"/>
    </location>
</feature>
<feature type="compositionally biased region" description="Basic and acidic residues" evidence="2">
    <location>
        <begin position="195"/>
        <end position="210"/>
    </location>
</feature>
<feature type="compositionally biased region" description="Polar residues" evidence="2">
    <location>
        <begin position="146"/>
        <end position="158"/>
    </location>
</feature>
<evidence type="ECO:0000256" key="1">
    <source>
        <dbReference type="SAM" id="Coils"/>
    </source>
</evidence>
<gene>
    <name evidence="3" type="ORF">Cvel_13862</name>
</gene>
<organism evidence="3">
    <name type="scientific">Chromera velia CCMP2878</name>
    <dbReference type="NCBI Taxonomy" id="1169474"/>
    <lineage>
        <taxon>Eukaryota</taxon>
        <taxon>Sar</taxon>
        <taxon>Alveolata</taxon>
        <taxon>Colpodellida</taxon>
        <taxon>Chromeraceae</taxon>
        <taxon>Chromera</taxon>
    </lineage>
</organism>
<feature type="compositionally biased region" description="Polar residues" evidence="2">
    <location>
        <begin position="649"/>
        <end position="658"/>
    </location>
</feature>
<evidence type="ECO:0000256" key="2">
    <source>
        <dbReference type="SAM" id="MobiDB-lite"/>
    </source>
</evidence>
<name>A0A0G4IEV9_9ALVE</name>
<feature type="compositionally biased region" description="Polar residues" evidence="2">
    <location>
        <begin position="51"/>
        <end position="63"/>
    </location>
</feature>
<sequence>MADSALKEVGAELSAVRAGLYRDEYVSSDLRGGGGGGTSAAVEAEPEESYRGQQGSRMDFQQQKLGAPLGATKRPVLSTSYSAVAAESKGVNRSSALYQARLAKTSEWQTAVKTEGGSGGPASVGAPGGQRERGELDLNALIQRMPNRTAQAATATSGRSREGEEVAPSRGGGFGSGEVIQSRSLLLQQQQQGNGRDRERERERHVEERPAPPTATVSGSSSNERGRLGNENLNMSGRSPTPAFGQGVLKVQRSSSGKETEKQRQHGGGAVLHPRPGSGQQEKMRDARREERSYTEEDDDEFDDDEDEDEDEMDGDEMDEDEEDEEEDGQIFEDAEEGKNHHPQGHGGSQDQGLRFAPPARGFERERERERGAGGTSGAVSEARLHSDRDREFGGESDASPLGPNQFSIDASRPWPRPRNPSQIARFSFPGGTVGGGNEHLAGKGKEREYYTQAELDHLIWSIQQHVCEAFNNNLHQLKGQWMECLNEERMTVENQKRQWEVLKQAFDDLHVRERQQRDTLRQYDTQVSEQSDALKAAHSRIVQYEHENQDLRNDHERTRAKNVEQERELAALRAQVESSAGNVDRASAHARRLEVRIGDLESDLERAREAKRIADRDLAVAVDGKMEEERQRQILQESLRLGEERSRQQQAVISRQASEFEEMQKEERRQRREKEEAIEERDRETAKREIAEKQIALLETEAKEKERQRRLDAQEIQQLTVDRDNARLEISKTKSEVEGLRLEIQKLRAQVDVQTREISDLKGLLNRQRLEISSLSAELVEQKQQNVKLKRQAQMASSAVPMGRGGSSSSMGLDQSSRDGAHGGGRRWSQQSGGVGGEGSPPQPDYPAGMSPRSKDWRERATTSGGGVGSSPPVPKLQIGGGGGAFASLIGGGRGDEGGEPAGVSPRQRLESYHVTAARLFGGPSEPSPSTAVAAERPPAGAKAAGWGEGGRVSPRPSPAGGAAGVSSGITETERMRGGRDGGGTRAALQGGQGGSGRNSLVAPAPFGRDEEKNLDEEILNKELLDLNIERQAIESELAKYPHNSAGRTIAGRRRKAEMEERLAEVERGISRIRASLRGKAKSTAVGSTVARY</sequence>
<feature type="region of interest" description="Disordered" evidence="2">
    <location>
        <begin position="26"/>
        <end position="63"/>
    </location>
</feature>
<dbReference type="VEuPathDB" id="CryptoDB:Cvel_13862"/>
<protein>
    <recommendedName>
        <fullName evidence="4">Enkurin domain-containing protein</fullName>
    </recommendedName>
</protein>
<keyword evidence="1" id="KW-0175">Coiled coil</keyword>
<dbReference type="EMBL" id="CDMZ01005913">
    <property type="protein sequence ID" value="CEM55823.1"/>
    <property type="molecule type" value="Genomic_DNA"/>
</dbReference>
<feature type="compositionally biased region" description="Basic and acidic residues" evidence="2">
    <location>
        <begin position="383"/>
        <end position="394"/>
    </location>
</feature>
<accession>A0A0G4IEV9</accession>
<feature type="region of interest" description="Disordered" evidence="2">
    <location>
        <begin position="111"/>
        <end position="419"/>
    </location>
</feature>
<feature type="compositionally biased region" description="Basic and acidic residues" evidence="2">
    <location>
        <begin position="282"/>
        <end position="295"/>
    </location>
</feature>
<dbReference type="AlphaFoldDB" id="A0A0G4IEV9"/>